<dbReference type="RefSeq" id="XP_066075104.1">
    <property type="nucleotide sequence ID" value="XM_066219007.1"/>
</dbReference>
<sequence length="548" mass="59434">MRDPVTYEEEAYELLLREVELEEGQGEEDLDEDHLPGPAPTALQLKSLRHVSGKIPWTAYAIALVELAERASYYGVGGLFPNFVQRPLPAGGPGTGAPPRGSQLTPGALGMGLQVSTALSVIFSLLAYTTPLIGGILADTRWGKFKTIAVGAGIAGIAHVLSVYAALPSLIQNGGAFLPFLFGLLLLGGSAGLIKANIAPIMAEQYTPSSDYIKSLPDGEKVIVDREATIQKIMSAYYGSINIGAFVAISSTFAEKYVGFWLAFLIPGIVFLFMPFILNLVYPKLVPLPPPSSSAIIDTFHQAKLNLFSRYNDHRMDNVELIEEEQSKDFSKILQACKFFSFFIVYNIADGGLNALLISLAGSLTTNGIPNDLLGHANPLVIVVSIPLLNRFVYPYFSSKQIPFGPVRRVILGFLLAAIGMAWAAVIQYIVYRTSPCGYQASTCEKGSGVSPLSAWLVLPAFVLSGLSESLAVVSAMEIGYMISPPSLRSIINSLFLFTQALSALCILVFLPIMKDPYLVWPFVITTIITLIATWGVWKLFSHLDHRM</sequence>
<feature type="transmembrane region" description="Helical" evidence="6">
    <location>
        <begin position="339"/>
        <end position="360"/>
    </location>
</feature>
<dbReference type="SUPFAM" id="SSF103473">
    <property type="entry name" value="MFS general substrate transporter"/>
    <property type="match status" value="1"/>
</dbReference>
<gene>
    <name evidence="7" type="ORF">L201_003251</name>
</gene>
<keyword evidence="3 6" id="KW-0812">Transmembrane</keyword>
<dbReference type="Proteomes" id="UP001355207">
    <property type="component" value="Chromosome 4"/>
</dbReference>
<dbReference type="Pfam" id="PF00854">
    <property type="entry name" value="PTR2"/>
    <property type="match status" value="1"/>
</dbReference>
<evidence type="ECO:0000256" key="5">
    <source>
        <dbReference type="ARBA" id="ARBA00023136"/>
    </source>
</evidence>
<organism evidence="7 8">
    <name type="scientific">Kwoniella dendrophila CBS 6074</name>
    <dbReference type="NCBI Taxonomy" id="1295534"/>
    <lineage>
        <taxon>Eukaryota</taxon>
        <taxon>Fungi</taxon>
        <taxon>Dikarya</taxon>
        <taxon>Basidiomycota</taxon>
        <taxon>Agaricomycotina</taxon>
        <taxon>Tremellomycetes</taxon>
        <taxon>Tremellales</taxon>
        <taxon>Cryptococcaceae</taxon>
        <taxon>Kwoniella</taxon>
    </lineage>
</organism>
<proteinExistence type="inferred from homology"/>
<evidence type="ECO:0000256" key="4">
    <source>
        <dbReference type="ARBA" id="ARBA00022989"/>
    </source>
</evidence>
<dbReference type="Gene3D" id="1.20.1250.20">
    <property type="entry name" value="MFS general substrate transporter like domains"/>
    <property type="match status" value="1"/>
</dbReference>
<protein>
    <recommendedName>
        <fullName evidence="9">POT family proton-dependent oligopeptide transporter</fullName>
    </recommendedName>
</protein>
<feature type="transmembrane region" description="Helical" evidence="6">
    <location>
        <begin position="495"/>
        <end position="513"/>
    </location>
</feature>
<name>A0AAX4JT45_9TREE</name>
<accession>A0AAX4JT45</accession>
<dbReference type="PANTHER" id="PTHR11654">
    <property type="entry name" value="OLIGOPEPTIDE TRANSPORTER-RELATED"/>
    <property type="match status" value="1"/>
</dbReference>
<dbReference type="GO" id="GO:0016020">
    <property type="term" value="C:membrane"/>
    <property type="evidence" value="ECO:0007669"/>
    <property type="project" value="UniProtKB-SubCell"/>
</dbReference>
<keyword evidence="8" id="KW-1185">Reference proteome</keyword>
<feature type="transmembrane region" description="Helical" evidence="6">
    <location>
        <begin position="260"/>
        <end position="282"/>
    </location>
</feature>
<feature type="transmembrane region" description="Helical" evidence="6">
    <location>
        <begin position="177"/>
        <end position="194"/>
    </location>
</feature>
<reference evidence="7 8" key="1">
    <citation type="submission" date="2024-01" db="EMBL/GenBank/DDBJ databases">
        <title>Comparative genomics of Cryptococcus and Kwoniella reveals pathogenesis evolution and contrasting modes of karyotype evolution via chromosome fusion or intercentromeric recombination.</title>
        <authorList>
            <person name="Coelho M.A."/>
            <person name="David-Palma M."/>
            <person name="Shea T."/>
            <person name="Bowers K."/>
            <person name="McGinley-Smith S."/>
            <person name="Mohammad A.W."/>
            <person name="Gnirke A."/>
            <person name="Yurkov A.M."/>
            <person name="Nowrousian M."/>
            <person name="Sun S."/>
            <person name="Cuomo C.A."/>
            <person name="Heitman J."/>
        </authorList>
    </citation>
    <scope>NUCLEOTIDE SEQUENCE [LARGE SCALE GENOMIC DNA]</scope>
    <source>
        <strain evidence="7 8">CBS 6074</strain>
    </source>
</reference>
<comment type="subcellular location">
    <subcellularLocation>
        <location evidence="1">Membrane</location>
        <topology evidence="1">Multi-pass membrane protein</topology>
    </subcellularLocation>
</comment>
<evidence type="ECO:0000256" key="6">
    <source>
        <dbReference type="SAM" id="Phobius"/>
    </source>
</evidence>
<feature type="transmembrane region" description="Helical" evidence="6">
    <location>
        <begin position="150"/>
        <end position="171"/>
    </location>
</feature>
<dbReference type="GeneID" id="91093921"/>
<feature type="transmembrane region" description="Helical" evidence="6">
    <location>
        <begin position="519"/>
        <end position="538"/>
    </location>
</feature>
<evidence type="ECO:0000313" key="8">
    <source>
        <dbReference type="Proteomes" id="UP001355207"/>
    </source>
</evidence>
<evidence type="ECO:0008006" key="9">
    <source>
        <dbReference type="Google" id="ProtNLM"/>
    </source>
</evidence>
<feature type="transmembrane region" description="Helical" evidence="6">
    <location>
        <begin position="380"/>
        <end position="398"/>
    </location>
</feature>
<feature type="transmembrane region" description="Helical" evidence="6">
    <location>
        <begin position="118"/>
        <end position="138"/>
    </location>
</feature>
<feature type="transmembrane region" description="Helical" evidence="6">
    <location>
        <begin position="236"/>
        <end position="254"/>
    </location>
</feature>
<feature type="transmembrane region" description="Helical" evidence="6">
    <location>
        <begin position="410"/>
        <end position="432"/>
    </location>
</feature>
<dbReference type="InterPro" id="IPR000109">
    <property type="entry name" value="POT_fam"/>
</dbReference>
<keyword evidence="4 6" id="KW-1133">Transmembrane helix</keyword>
<dbReference type="InterPro" id="IPR036259">
    <property type="entry name" value="MFS_trans_sf"/>
</dbReference>
<evidence type="ECO:0000256" key="2">
    <source>
        <dbReference type="ARBA" id="ARBA00005982"/>
    </source>
</evidence>
<feature type="transmembrane region" description="Helical" evidence="6">
    <location>
        <begin position="452"/>
        <end position="474"/>
    </location>
</feature>
<comment type="similarity">
    <text evidence="2">Belongs to the major facilitator superfamily. Proton-dependent oligopeptide transporter (POT/PTR) (TC 2.A.17) family.</text>
</comment>
<dbReference type="GO" id="GO:0022857">
    <property type="term" value="F:transmembrane transporter activity"/>
    <property type="evidence" value="ECO:0007669"/>
    <property type="project" value="InterPro"/>
</dbReference>
<keyword evidence="5 6" id="KW-0472">Membrane</keyword>
<evidence type="ECO:0000256" key="1">
    <source>
        <dbReference type="ARBA" id="ARBA00004141"/>
    </source>
</evidence>
<dbReference type="AlphaFoldDB" id="A0AAX4JT45"/>
<dbReference type="EMBL" id="CP144101">
    <property type="protein sequence ID" value="WWC88341.1"/>
    <property type="molecule type" value="Genomic_DNA"/>
</dbReference>
<evidence type="ECO:0000256" key="3">
    <source>
        <dbReference type="ARBA" id="ARBA00022692"/>
    </source>
</evidence>
<evidence type="ECO:0000313" key="7">
    <source>
        <dbReference type="EMBL" id="WWC88341.1"/>
    </source>
</evidence>